<evidence type="ECO:0000259" key="1">
    <source>
        <dbReference type="Pfam" id="PF01872"/>
    </source>
</evidence>
<dbReference type="PANTHER" id="PTHR38011:SF11">
    <property type="entry name" value="2,5-DIAMINO-6-RIBOSYLAMINO-4(3H)-PYRIMIDINONE 5'-PHOSPHATE REDUCTASE"/>
    <property type="match status" value="1"/>
</dbReference>
<dbReference type="Gene3D" id="3.40.430.10">
    <property type="entry name" value="Dihydrofolate Reductase, subunit A"/>
    <property type="match status" value="1"/>
</dbReference>
<reference evidence="2 3" key="1">
    <citation type="submission" date="2023-02" db="EMBL/GenBank/DDBJ databases">
        <title>Genome sequencing required for Actinomycetospora new species description.</title>
        <authorList>
            <person name="Saimee Y."/>
            <person name="Duangmal K."/>
        </authorList>
    </citation>
    <scope>NUCLEOTIDE SEQUENCE [LARGE SCALE GENOMIC DNA]</scope>
    <source>
        <strain evidence="2 3">DW7H6</strain>
    </source>
</reference>
<dbReference type="InterPro" id="IPR002734">
    <property type="entry name" value="RibDG_C"/>
</dbReference>
<gene>
    <name evidence="2" type="ORF">PGB27_10390</name>
</gene>
<dbReference type="InterPro" id="IPR024072">
    <property type="entry name" value="DHFR-like_dom_sf"/>
</dbReference>
<proteinExistence type="predicted"/>
<dbReference type="PANTHER" id="PTHR38011">
    <property type="entry name" value="DIHYDROFOLATE REDUCTASE FAMILY PROTEIN (AFU_ORTHOLOGUE AFUA_8G06820)"/>
    <property type="match status" value="1"/>
</dbReference>
<dbReference type="InterPro" id="IPR050765">
    <property type="entry name" value="Riboflavin_Biosynth_HTPR"/>
</dbReference>
<accession>A0ABT5SSD4</accession>
<feature type="domain" description="Bacterial bifunctional deaminase-reductase C-terminal" evidence="1">
    <location>
        <begin position="6"/>
        <end position="175"/>
    </location>
</feature>
<protein>
    <submittedName>
        <fullName evidence="2">Dihydrofolate reductase family protein</fullName>
    </submittedName>
</protein>
<dbReference type="Proteomes" id="UP001300763">
    <property type="component" value="Unassembled WGS sequence"/>
</dbReference>
<dbReference type="RefSeq" id="WP_274200292.1">
    <property type="nucleotide sequence ID" value="NZ_JAQZAO010000004.1"/>
</dbReference>
<keyword evidence="3" id="KW-1185">Reference proteome</keyword>
<sequence length="185" mass="20131">MRRIVNSTYVTLDGVIEGPQHWPSLGSRSSEGDDVQTALLERSGAVLMGRRTYEVFAPVWSARVGDPASDRMNALAKYVVSTTLADPQWANTTVIDRDPFDTVRELKEQPGGDIVQYGFGPLAHGLMARGLLDELRLWVHPFLVGTGSSSDLLHRPGSSGRFALTDTTALDDGVVILTYAASTER</sequence>
<evidence type="ECO:0000313" key="3">
    <source>
        <dbReference type="Proteomes" id="UP001300763"/>
    </source>
</evidence>
<organism evidence="2 3">
    <name type="scientific">Actinomycetospora lemnae</name>
    <dbReference type="NCBI Taxonomy" id="3019891"/>
    <lineage>
        <taxon>Bacteria</taxon>
        <taxon>Bacillati</taxon>
        <taxon>Actinomycetota</taxon>
        <taxon>Actinomycetes</taxon>
        <taxon>Pseudonocardiales</taxon>
        <taxon>Pseudonocardiaceae</taxon>
        <taxon>Actinomycetospora</taxon>
    </lineage>
</organism>
<name>A0ABT5SSD4_9PSEU</name>
<dbReference type="Pfam" id="PF01872">
    <property type="entry name" value="RibD_C"/>
    <property type="match status" value="1"/>
</dbReference>
<evidence type="ECO:0000313" key="2">
    <source>
        <dbReference type="EMBL" id="MDD7965752.1"/>
    </source>
</evidence>
<comment type="caution">
    <text evidence="2">The sequence shown here is derived from an EMBL/GenBank/DDBJ whole genome shotgun (WGS) entry which is preliminary data.</text>
</comment>
<dbReference type="EMBL" id="JAQZAO010000004">
    <property type="protein sequence ID" value="MDD7965752.1"/>
    <property type="molecule type" value="Genomic_DNA"/>
</dbReference>
<dbReference type="SUPFAM" id="SSF53597">
    <property type="entry name" value="Dihydrofolate reductase-like"/>
    <property type="match status" value="1"/>
</dbReference>